<dbReference type="Pfam" id="PF13439">
    <property type="entry name" value="Glyco_transf_4"/>
    <property type="match status" value="1"/>
</dbReference>
<dbReference type="KEGG" id="ome:OLMES_0910"/>
<name>A0A1Y0I3F1_9GAMM</name>
<dbReference type="CDD" id="cd03809">
    <property type="entry name" value="GT4_MtfB-like"/>
    <property type="match status" value="1"/>
</dbReference>
<dbReference type="FunFam" id="3.40.50.2000:FF:000119">
    <property type="entry name" value="Glycosyl transferase group 1"/>
    <property type="match status" value="1"/>
</dbReference>
<keyword evidence="5" id="KW-1185">Reference proteome</keyword>
<dbReference type="PANTHER" id="PTHR46401:SF2">
    <property type="entry name" value="GLYCOSYLTRANSFERASE WBBK-RELATED"/>
    <property type="match status" value="1"/>
</dbReference>
<dbReference type="RefSeq" id="WP_087460145.1">
    <property type="nucleotide sequence ID" value="NZ_CP021425.1"/>
</dbReference>
<dbReference type="Pfam" id="PF00534">
    <property type="entry name" value="Glycos_transf_1"/>
    <property type="match status" value="1"/>
</dbReference>
<evidence type="ECO:0000259" key="3">
    <source>
        <dbReference type="Pfam" id="PF13439"/>
    </source>
</evidence>
<feature type="domain" description="Glycosyl transferase family 1" evidence="2">
    <location>
        <begin position="215"/>
        <end position="371"/>
    </location>
</feature>
<evidence type="ECO:0000313" key="4">
    <source>
        <dbReference type="EMBL" id="ARU54997.1"/>
    </source>
</evidence>
<sequence>MKLVVNVSCLQGPLTGIGYYTLNLLKELYQAPHIQDIQGISTTQCYTMDELWQRMCELEHNCGAEPGRSPSQPSGTMRRYVAAIPGARQMRHRVMAVKARRRAAQYCDYVYWEPNYLLLPLAGTAVTTVHDLSHIRFPQYHPVDRVRLMEKQLLQSLRTAAKVITVSEFSKSEIINLLDVPEEVISVVPPAVADVFRTTWPKKVQSQVRERYGLPKQFILSVGTLEPRKNLLGLLNAFASLPESLQKAFPLIIAGADGWRMNGFEKLISKLEARGGLIRLGYVCSGDLPVLYSLAELVAYPSFYEGFGMPVAEAMAAGTCVLTSNQASMPEVAAGAAELVDPYDVESIAFGLERVLSDSALNQSLAARGKQYAEAYTWSSSASNLIHALKQVS</sequence>
<proteinExistence type="predicted"/>
<evidence type="ECO:0000259" key="2">
    <source>
        <dbReference type="Pfam" id="PF00534"/>
    </source>
</evidence>
<dbReference type="Gene3D" id="3.40.50.2000">
    <property type="entry name" value="Glycogen Phosphorylase B"/>
    <property type="match status" value="2"/>
</dbReference>
<dbReference type="AlphaFoldDB" id="A0A1Y0I3F1"/>
<protein>
    <submittedName>
        <fullName evidence="4">Group 1 glycosyl transferase</fullName>
    </submittedName>
</protein>
<dbReference type="InterPro" id="IPR001296">
    <property type="entry name" value="Glyco_trans_1"/>
</dbReference>
<dbReference type="EMBL" id="CP021425">
    <property type="protein sequence ID" value="ARU54997.1"/>
    <property type="molecule type" value="Genomic_DNA"/>
</dbReference>
<dbReference type="InterPro" id="IPR028098">
    <property type="entry name" value="Glyco_trans_4-like_N"/>
</dbReference>
<accession>A0A1Y0I3F1</accession>
<dbReference type="PANTHER" id="PTHR46401">
    <property type="entry name" value="GLYCOSYLTRANSFERASE WBBK-RELATED"/>
    <property type="match status" value="1"/>
</dbReference>
<evidence type="ECO:0000313" key="5">
    <source>
        <dbReference type="Proteomes" id="UP000196027"/>
    </source>
</evidence>
<gene>
    <name evidence="4" type="ORF">OLMES_0910</name>
</gene>
<evidence type="ECO:0000256" key="1">
    <source>
        <dbReference type="ARBA" id="ARBA00022679"/>
    </source>
</evidence>
<dbReference type="SUPFAM" id="SSF53756">
    <property type="entry name" value="UDP-Glycosyltransferase/glycogen phosphorylase"/>
    <property type="match status" value="1"/>
</dbReference>
<dbReference type="GO" id="GO:0016757">
    <property type="term" value="F:glycosyltransferase activity"/>
    <property type="evidence" value="ECO:0007669"/>
    <property type="project" value="InterPro"/>
</dbReference>
<organism evidence="4 5">
    <name type="scientific">Oleiphilus messinensis</name>
    <dbReference type="NCBI Taxonomy" id="141451"/>
    <lineage>
        <taxon>Bacteria</taxon>
        <taxon>Pseudomonadati</taxon>
        <taxon>Pseudomonadota</taxon>
        <taxon>Gammaproteobacteria</taxon>
        <taxon>Oceanospirillales</taxon>
        <taxon>Oleiphilaceae</taxon>
        <taxon>Oleiphilus</taxon>
    </lineage>
</organism>
<reference evidence="4 5" key="1">
    <citation type="submission" date="2017-05" db="EMBL/GenBank/DDBJ databases">
        <title>Genomic insights into alkan degradation activity of Oleiphilus messinensis.</title>
        <authorList>
            <person name="Kozyavkin S.A."/>
            <person name="Slesarev A.I."/>
            <person name="Golyshin P.N."/>
            <person name="Korzhenkov A."/>
            <person name="Golyshina O.N."/>
            <person name="Toshchakov S.V."/>
        </authorList>
    </citation>
    <scope>NUCLEOTIDE SEQUENCE [LARGE SCALE GENOMIC DNA]</scope>
    <source>
        <strain evidence="4 5">ME102</strain>
    </source>
</reference>
<feature type="domain" description="Glycosyltransferase subfamily 4-like N-terminal" evidence="3">
    <location>
        <begin position="121"/>
        <end position="192"/>
    </location>
</feature>
<dbReference type="OrthoDB" id="9801609at2"/>
<dbReference type="Proteomes" id="UP000196027">
    <property type="component" value="Chromosome"/>
</dbReference>
<keyword evidence="1 4" id="KW-0808">Transferase</keyword>